<evidence type="ECO:0000259" key="2">
    <source>
        <dbReference type="Pfam" id="PF15477"/>
    </source>
</evidence>
<feature type="domain" description="Small acidic protein-like" evidence="2">
    <location>
        <begin position="133"/>
        <end position="203"/>
    </location>
</feature>
<protein>
    <recommendedName>
        <fullName evidence="2">Small acidic protein-like domain-containing protein</fullName>
    </recommendedName>
</protein>
<dbReference type="Pfam" id="PF15477">
    <property type="entry name" value="SMAP"/>
    <property type="match status" value="1"/>
</dbReference>
<dbReference type="PANTHER" id="PTHR22426:SF2">
    <property type="entry name" value="ARGININE_SERINE-RICH COILED-COIL PROTEIN 2"/>
    <property type="match status" value="1"/>
</dbReference>
<name>A0AAV5JX64_9ROSI</name>
<feature type="region of interest" description="Disordered" evidence="1">
    <location>
        <begin position="48"/>
        <end position="80"/>
    </location>
</feature>
<dbReference type="EMBL" id="BPVZ01000047">
    <property type="protein sequence ID" value="GKV17286.1"/>
    <property type="molecule type" value="Genomic_DNA"/>
</dbReference>
<organism evidence="3 4">
    <name type="scientific">Rubroshorea leprosula</name>
    <dbReference type="NCBI Taxonomy" id="152421"/>
    <lineage>
        <taxon>Eukaryota</taxon>
        <taxon>Viridiplantae</taxon>
        <taxon>Streptophyta</taxon>
        <taxon>Embryophyta</taxon>
        <taxon>Tracheophyta</taxon>
        <taxon>Spermatophyta</taxon>
        <taxon>Magnoliopsida</taxon>
        <taxon>eudicotyledons</taxon>
        <taxon>Gunneridae</taxon>
        <taxon>Pentapetalae</taxon>
        <taxon>rosids</taxon>
        <taxon>malvids</taxon>
        <taxon>Malvales</taxon>
        <taxon>Dipterocarpaceae</taxon>
        <taxon>Rubroshorea</taxon>
    </lineage>
</organism>
<comment type="caution">
    <text evidence="3">The sequence shown here is derived from an EMBL/GenBank/DDBJ whole genome shotgun (WGS) entry which is preliminary data.</text>
</comment>
<dbReference type="PANTHER" id="PTHR22426">
    <property type="entry name" value="ARGININE_SERINE-RICH COILED-COIL PROTEIN 2"/>
    <property type="match status" value="1"/>
</dbReference>
<accession>A0AAV5JX64</accession>
<dbReference type="InterPro" id="IPR028124">
    <property type="entry name" value="SMAP_dom"/>
</dbReference>
<dbReference type="AlphaFoldDB" id="A0AAV5JX64"/>
<keyword evidence="4" id="KW-1185">Reference proteome</keyword>
<dbReference type="Proteomes" id="UP001054252">
    <property type="component" value="Unassembled WGS sequence"/>
</dbReference>
<proteinExistence type="predicted"/>
<feature type="compositionally biased region" description="Basic and acidic residues" evidence="1">
    <location>
        <begin position="48"/>
        <end position="64"/>
    </location>
</feature>
<evidence type="ECO:0000313" key="3">
    <source>
        <dbReference type="EMBL" id="GKV17286.1"/>
    </source>
</evidence>
<evidence type="ECO:0000313" key="4">
    <source>
        <dbReference type="Proteomes" id="UP001054252"/>
    </source>
</evidence>
<sequence length="204" mass="22909">MKSPGGVDMIPLLGGTMINIALKERSMVNWKLTRTRIKTVEHHWRNLRRTDEKQAPSLDREQEVANRGTAGEVHSNESDATNDLHAAKVAAMEAAELVNMNLVGVGFMTTDQKKKLLLGNKKNTTAEETSHQWDTTLFGDRERQEKFNKLMGVKGELKVDHKPDNQDGSGLLHAEKQKELQLDLEKQYTAGLRRRDGRTVGLGL</sequence>
<gene>
    <name evidence="3" type="ORF">SLEP1_g27814</name>
</gene>
<reference evidence="3 4" key="1">
    <citation type="journal article" date="2021" name="Commun. Biol.">
        <title>The genome of Shorea leprosula (Dipterocarpaceae) highlights the ecological relevance of drought in aseasonal tropical rainforests.</title>
        <authorList>
            <person name="Ng K.K.S."/>
            <person name="Kobayashi M.J."/>
            <person name="Fawcett J.A."/>
            <person name="Hatakeyama M."/>
            <person name="Paape T."/>
            <person name="Ng C.H."/>
            <person name="Ang C.C."/>
            <person name="Tnah L.H."/>
            <person name="Lee C.T."/>
            <person name="Nishiyama T."/>
            <person name="Sese J."/>
            <person name="O'Brien M.J."/>
            <person name="Copetti D."/>
            <person name="Mohd Noor M.I."/>
            <person name="Ong R.C."/>
            <person name="Putra M."/>
            <person name="Sireger I.Z."/>
            <person name="Indrioko S."/>
            <person name="Kosugi Y."/>
            <person name="Izuno A."/>
            <person name="Isagi Y."/>
            <person name="Lee S.L."/>
            <person name="Shimizu K.K."/>
        </authorList>
    </citation>
    <scope>NUCLEOTIDE SEQUENCE [LARGE SCALE GENOMIC DNA]</scope>
    <source>
        <strain evidence="3">214</strain>
    </source>
</reference>
<evidence type="ECO:0000256" key="1">
    <source>
        <dbReference type="SAM" id="MobiDB-lite"/>
    </source>
</evidence>